<gene>
    <name evidence="1" type="ORF">METZ01_LOCUS267260</name>
</gene>
<accession>A0A382JRN8</accession>
<dbReference type="AlphaFoldDB" id="A0A382JRN8"/>
<proteinExistence type="predicted"/>
<dbReference type="EMBL" id="UINC01075834">
    <property type="protein sequence ID" value="SVC14406.1"/>
    <property type="molecule type" value="Genomic_DNA"/>
</dbReference>
<evidence type="ECO:0000313" key="1">
    <source>
        <dbReference type="EMBL" id="SVC14406.1"/>
    </source>
</evidence>
<organism evidence="1">
    <name type="scientific">marine metagenome</name>
    <dbReference type="NCBI Taxonomy" id="408172"/>
    <lineage>
        <taxon>unclassified sequences</taxon>
        <taxon>metagenomes</taxon>
        <taxon>ecological metagenomes</taxon>
    </lineage>
</organism>
<dbReference type="Gene3D" id="3.30.450.40">
    <property type="match status" value="1"/>
</dbReference>
<evidence type="ECO:0008006" key="2">
    <source>
        <dbReference type="Google" id="ProtNLM"/>
    </source>
</evidence>
<reference evidence="1" key="1">
    <citation type="submission" date="2018-05" db="EMBL/GenBank/DDBJ databases">
        <authorList>
            <person name="Lanie J.A."/>
            <person name="Ng W.-L."/>
            <person name="Kazmierczak K.M."/>
            <person name="Andrzejewski T.M."/>
            <person name="Davidsen T.M."/>
            <person name="Wayne K.J."/>
            <person name="Tettelin H."/>
            <person name="Glass J.I."/>
            <person name="Rusch D."/>
            <person name="Podicherti R."/>
            <person name="Tsui H.-C.T."/>
            <person name="Winkler M.E."/>
        </authorList>
    </citation>
    <scope>NUCLEOTIDE SEQUENCE</scope>
</reference>
<dbReference type="Pfam" id="PF04340">
    <property type="entry name" value="DUF484"/>
    <property type="match status" value="1"/>
</dbReference>
<sequence length="131" mass="14583">MAGDPNTLNNAKLPSADQVEAYLKEHPDFLTHHESLLDQMTPPMRWSGDKVVDLQSYMLDRLRGEQDDLKDAANLLISTTRANMLIQTRTHAGVMSLLGALDFENLIHTVCFDLPILLDVDAVSLCFETAS</sequence>
<feature type="non-terminal residue" evidence="1">
    <location>
        <position position="131"/>
    </location>
</feature>
<dbReference type="InterPro" id="IPR007435">
    <property type="entry name" value="DUF484"/>
</dbReference>
<name>A0A382JRN8_9ZZZZ</name>
<dbReference type="InterPro" id="IPR029016">
    <property type="entry name" value="GAF-like_dom_sf"/>
</dbReference>
<protein>
    <recommendedName>
        <fullName evidence="2">DUF484 domain-containing protein</fullName>
    </recommendedName>
</protein>